<organism evidence="4">
    <name type="scientific">Caldithrix abyssi</name>
    <dbReference type="NCBI Taxonomy" id="187145"/>
    <lineage>
        <taxon>Bacteria</taxon>
        <taxon>Pseudomonadati</taxon>
        <taxon>Calditrichota</taxon>
        <taxon>Calditrichia</taxon>
        <taxon>Calditrichales</taxon>
        <taxon>Calditrichaceae</taxon>
        <taxon>Caldithrix</taxon>
    </lineage>
</organism>
<evidence type="ECO:0000256" key="1">
    <source>
        <dbReference type="SAM" id="Coils"/>
    </source>
</evidence>
<reference evidence="4" key="1">
    <citation type="journal article" date="2020" name="mSystems">
        <title>Genome- and Community-Level Interaction Insights into Carbon Utilization and Element Cycling Functions of Hydrothermarchaeota in Hydrothermal Sediment.</title>
        <authorList>
            <person name="Zhou Z."/>
            <person name="Liu Y."/>
            <person name="Xu W."/>
            <person name="Pan J."/>
            <person name="Luo Z.H."/>
            <person name="Li M."/>
        </authorList>
    </citation>
    <scope>NUCLEOTIDE SEQUENCE [LARGE SCALE GENOMIC DNA]</scope>
    <source>
        <strain evidence="4">HyVt-460</strain>
    </source>
</reference>
<evidence type="ECO:0008006" key="5">
    <source>
        <dbReference type="Google" id="ProtNLM"/>
    </source>
</evidence>
<dbReference type="Gene3D" id="1.10.287.1490">
    <property type="match status" value="1"/>
</dbReference>
<name>A0A7V5RNQ9_CALAY</name>
<dbReference type="EMBL" id="DRLI01000090">
    <property type="protein sequence ID" value="HHM01846.1"/>
    <property type="molecule type" value="Genomic_DNA"/>
</dbReference>
<protein>
    <recommendedName>
        <fullName evidence="5">C4-type zinc ribbon domain-containing protein</fullName>
    </recommendedName>
</protein>
<gene>
    <name evidence="4" type="ORF">ENJ15_02460</name>
</gene>
<comment type="caution">
    <text evidence="4">The sequence shown here is derived from an EMBL/GenBank/DDBJ whole genome shotgun (WGS) entry which is preliminary data.</text>
</comment>
<dbReference type="Proteomes" id="UP000885771">
    <property type="component" value="Unassembled WGS sequence"/>
</dbReference>
<dbReference type="InterPro" id="IPR052376">
    <property type="entry name" value="Oxidative_Scav/Glycosyltrans"/>
</dbReference>
<dbReference type="Pfam" id="PF24481">
    <property type="entry name" value="CT398_CC"/>
    <property type="match status" value="1"/>
</dbReference>
<evidence type="ECO:0000313" key="4">
    <source>
        <dbReference type="EMBL" id="HHM01846.1"/>
    </source>
</evidence>
<dbReference type="PANTHER" id="PTHR39082:SF1">
    <property type="entry name" value="SCAVENGER RECEPTOR CLASS A MEMBER 3"/>
    <property type="match status" value="1"/>
</dbReference>
<evidence type="ECO:0000259" key="3">
    <source>
        <dbReference type="Pfam" id="PF24481"/>
    </source>
</evidence>
<dbReference type="AlphaFoldDB" id="A0A7V5RNQ9"/>
<proteinExistence type="predicted"/>
<dbReference type="InterPro" id="IPR056003">
    <property type="entry name" value="CT398_CC_hairpin"/>
</dbReference>
<accession>A0A7V5RNQ9</accession>
<sequence>MQKTLSALIELQEIDNRLDELREERGDLPEIVEGLRAKFNVKNDTKVKLEAEIDASSKRVRELTVLIQETKDKLNDENNRLYQVKTNKEYDAITVEIEVLQANLKNYENELVSLNEAVDEKMSAQTQLESELKTIQAELEENEQDLKERLSETEVEEKELLKSRESIVKDFNEDVLSSYEIVREAREGQGVAVVSDGHCGGCFSYIPPQKVVEIRKQKKIYTCEFCGRILVWEDK</sequence>
<keyword evidence="1" id="KW-0175">Coiled coil</keyword>
<evidence type="ECO:0000259" key="2">
    <source>
        <dbReference type="Pfam" id="PF02591"/>
    </source>
</evidence>
<dbReference type="Pfam" id="PF02591">
    <property type="entry name" value="Zn_ribbon_9"/>
    <property type="match status" value="1"/>
</dbReference>
<dbReference type="InterPro" id="IPR003743">
    <property type="entry name" value="Zf-RING_7"/>
</dbReference>
<feature type="coiled-coil region" evidence="1">
    <location>
        <begin position="60"/>
        <end position="163"/>
    </location>
</feature>
<dbReference type="PANTHER" id="PTHR39082">
    <property type="entry name" value="PHOSPHOLIPASE C-BETA-2-RELATED"/>
    <property type="match status" value="1"/>
</dbReference>
<feature type="domain" description="CT398-like coiled coil hairpin" evidence="3">
    <location>
        <begin position="11"/>
        <end position="185"/>
    </location>
</feature>
<feature type="domain" description="C4-type zinc ribbon" evidence="2">
    <location>
        <begin position="199"/>
        <end position="230"/>
    </location>
</feature>